<evidence type="ECO:0000313" key="2">
    <source>
        <dbReference type="EMBL" id="RRH83704.1"/>
    </source>
</evidence>
<protein>
    <submittedName>
        <fullName evidence="2">Uncharacterized protein</fullName>
    </submittedName>
</protein>
<dbReference type="Proteomes" id="UP000271590">
    <property type="component" value="Unassembled WGS sequence"/>
</dbReference>
<dbReference type="EMBL" id="RQXU01000020">
    <property type="protein sequence ID" value="RRH83704.1"/>
    <property type="molecule type" value="Genomic_DNA"/>
</dbReference>
<gene>
    <name evidence="2" type="ORF">EH244_24900</name>
</gene>
<feature type="compositionally biased region" description="Basic and acidic residues" evidence="1">
    <location>
        <begin position="14"/>
        <end position="23"/>
    </location>
</feature>
<comment type="caution">
    <text evidence="2">The sequence shown here is derived from an EMBL/GenBank/DDBJ whole genome shotgun (WGS) entry which is preliminary data.</text>
</comment>
<reference evidence="2 3" key="1">
    <citation type="submission" date="2018-11" db="EMBL/GenBank/DDBJ databases">
        <title>The genome of Variovorax sp T529.</title>
        <authorList>
            <person name="Gao J."/>
        </authorList>
    </citation>
    <scope>NUCLEOTIDE SEQUENCE [LARGE SCALE GENOMIC DNA]</scope>
    <source>
        <strain evidence="2 3">T529</strain>
    </source>
</reference>
<organism evidence="2 3">
    <name type="scientific">Variovorax beijingensis</name>
    <dbReference type="NCBI Taxonomy" id="2496117"/>
    <lineage>
        <taxon>Bacteria</taxon>
        <taxon>Pseudomonadati</taxon>
        <taxon>Pseudomonadota</taxon>
        <taxon>Betaproteobacteria</taxon>
        <taxon>Burkholderiales</taxon>
        <taxon>Comamonadaceae</taxon>
        <taxon>Variovorax</taxon>
    </lineage>
</organism>
<evidence type="ECO:0000256" key="1">
    <source>
        <dbReference type="SAM" id="MobiDB-lite"/>
    </source>
</evidence>
<accession>A0A3P3EBH0</accession>
<name>A0A3P3EBH0_9BURK</name>
<proteinExistence type="predicted"/>
<dbReference type="RefSeq" id="WP_124960991.1">
    <property type="nucleotide sequence ID" value="NZ_RQXU01000020.1"/>
</dbReference>
<feature type="region of interest" description="Disordered" evidence="1">
    <location>
        <begin position="1"/>
        <end position="23"/>
    </location>
</feature>
<sequence length="93" mass="10151">MSDLKAPGSASTRAVERALDESKQAKKTVEEAADELAVVHVVLDKGISEDVRTDDLDRAIEQTDQIEKKLSKSVDLLEKVAEALETESNRKAS</sequence>
<dbReference type="AlphaFoldDB" id="A0A3P3EBH0"/>
<evidence type="ECO:0000313" key="3">
    <source>
        <dbReference type="Proteomes" id="UP000271590"/>
    </source>
</evidence>